<protein>
    <submittedName>
        <fullName evidence="9">Type II toxin-antitoxin system VapC family toxin</fullName>
    </submittedName>
</protein>
<evidence type="ECO:0000256" key="3">
    <source>
        <dbReference type="ARBA" id="ARBA00022722"/>
    </source>
</evidence>
<dbReference type="SUPFAM" id="SSF88723">
    <property type="entry name" value="PIN domain-like"/>
    <property type="match status" value="1"/>
</dbReference>
<evidence type="ECO:0000256" key="7">
    <source>
        <dbReference type="ARBA" id="ARBA00038093"/>
    </source>
</evidence>
<keyword evidence="4" id="KW-0479">Metal-binding</keyword>
<reference evidence="10" key="1">
    <citation type="journal article" date="2019" name="Int. J. Syst. Evol. Microbiol.">
        <title>The Global Catalogue of Microorganisms (GCM) 10K type strain sequencing project: providing services to taxonomists for standard genome sequencing and annotation.</title>
        <authorList>
            <consortium name="The Broad Institute Genomics Platform"/>
            <consortium name="The Broad Institute Genome Sequencing Center for Infectious Disease"/>
            <person name="Wu L."/>
            <person name="Ma J."/>
        </authorList>
    </citation>
    <scope>NUCLEOTIDE SEQUENCE [LARGE SCALE GENOMIC DNA]</scope>
    <source>
        <strain evidence="10">JCM 18303</strain>
    </source>
</reference>
<dbReference type="PANTHER" id="PTHR33653:SF1">
    <property type="entry name" value="RIBONUCLEASE VAPC2"/>
    <property type="match status" value="1"/>
</dbReference>
<keyword evidence="6" id="KW-0460">Magnesium</keyword>
<keyword evidence="5" id="KW-0378">Hydrolase</keyword>
<proteinExistence type="inferred from homology"/>
<evidence type="ECO:0000256" key="1">
    <source>
        <dbReference type="ARBA" id="ARBA00001946"/>
    </source>
</evidence>
<keyword evidence="10" id="KW-1185">Reference proteome</keyword>
<dbReference type="PANTHER" id="PTHR33653">
    <property type="entry name" value="RIBONUCLEASE VAPC2"/>
    <property type="match status" value="1"/>
</dbReference>
<evidence type="ECO:0000313" key="10">
    <source>
        <dbReference type="Proteomes" id="UP001428817"/>
    </source>
</evidence>
<accession>A0ABP9QAJ0</accession>
<feature type="domain" description="PIN" evidence="8">
    <location>
        <begin position="3"/>
        <end position="120"/>
    </location>
</feature>
<dbReference type="InterPro" id="IPR002716">
    <property type="entry name" value="PIN_dom"/>
</dbReference>
<evidence type="ECO:0000256" key="4">
    <source>
        <dbReference type="ARBA" id="ARBA00022723"/>
    </source>
</evidence>
<comment type="caution">
    <text evidence="9">The sequence shown here is derived from an EMBL/GenBank/DDBJ whole genome shotgun (WGS) entry which is preliminary data.</text>
</comment>
<dbReference type="Proteomes" id="UP001428817">
    <property type="component" value="Unassembled WGS sequence"/>
</dbReference>
<evidence type="ECO:0000313" key="9">
    <source>
        <dbReference type="EMBL" id="GAA5159436.1"/>
    </source>
</evidence>
<dbReference type="EMBL" id="BAABJP010000018">
    <property type="protein sequence ID" value="GAA5159436.1"/>
    <property type="molecule type" value="Genomic_DNA"/>
</dbReference>
<gene>
    <name evidence="9" type="ORF">GCM10023321_40580</name>
</gene>
<comment type="similarity">
    <text evidence="7">Belongs to the PINc/VapC protein family.</text>
</comment>
<dbReference type="InterPro" id="IPR050556">
    <property type="entry name" value="Type_II_TA_system_RNase"/>
</dbReference>
<dbReference type="Pfam" id="PF01850">
    <property type="entry name" value="PIN"/>
    <property type="match status" value="1"/>
</dbReference>
<name>A0ABP9QAJ0_9PSEU</name>
<sequence>MSYLLDTNVVSEIRKRSPDPGVTKWFDSVDEEELFLSVLVVGEIRQGITRLARHNEVGAKALERWLWRLGDAYRDRVLPVTAEIAETWGQLNVPDPLPAVDGLLAATALVRRFTLVTRNTCDVARTGVQLLNPFAASA</sequence>
<keyword evidence="3" id="KW-0540">Nuclease</keyword>
<dbReference type="InterPro" id="IPR029060">
    <property type="entry name" value="PIN-like_dom_sf"/>
</dbReference>
<evidence type="ECO:0000256" key="5">
    <source>
        <dbReference type="ARBA" id="ARBA00022801"/>
    </source>
</evidence>
<evidence type="ECO:0000256" key="2">
    <source>
        <dbReference type="ARBA" id="ARBA00022649"/>
    </source>
</evidence>
<dbReference type="CDD" id="cd18746">
    <property type="entry name" value="PIN_VapC4-5_FitB-like"/>
    <property type="match status" value="1"/>
</dbReference>
<dbReference type="RefSeq" id="WP_185060274.1">
    <property type="nucleotide sequence ID" value="NZ_BAABJP010000018.1"/>
</dbReference>
<organism evidence="9 10">
    <name type="scientific">Pseudonocardia eucalypti</name>
    <dbReference type="NCBI Taxonomy" id="648755"/>
    <lineage>
        <taxon>Bacteria</taxon>
        <taxon>Bacillati</taxon>
        <taxon>Actinomycetota</taxon>
        <taxon>Actinomycetes</taxon>
        <taxon>Pseudonocardiales</taxon>
        <taxon>Pseudonocardiaceae</taxon>
        <taxon>Pseudonocardia</taxon>
    </lineage>
</organism>
<evidence type="ECO:0000256" key="6">
    <source>
        <dbReference type="ARBA" id="ARBA00022842"/>
    </source>
</evidence>
<keyword evidence="2" id="KW-1277">Toxin-antitoxin system</keyword>
<comment type="cofactor">
    <cofactor evidence="1">
        <name>Mg(2+)</name>
        <dbReference type="ChEBI" id="CHEBI:18420"/>
    </cofactor>
</comment>
<dbReference type="Gene3D" id="3.40.50.1010">
    <property type="entry name" value="5'-nuclease"/>
    <property type="match status" value="1"/>
</dbReference>
<evidence type="ECO:0000259" key="8">
    <source>
        <dbReference type="Pfam" id="PF01850"/>
    </source>
</evidence>